<feature type="compositionally biased region" description="Polar residues" evidence="1">
    <location>
        <begin position="264"/>
        <end position="273"/>
    </location>
</feature>
<dbReference type="EMBL" id="AYKW01000056">
    <property type="protein sequence ID" value="PIL24853.1"/>
    <property type="molecule type" value="Genomic_DNA"/>
</dbReference>
<proteinExistence type="predicted"/>
<evidence type="ECO:0000313" key="2">
    <source>
        <dbReference type="EMBL" id="PIL24853.1"/>
    </source>
</evidence>
<accession>A0A2G8RTN0</accession>
<sequence>MSAGNPSDWLISACTLLRKLDKRQDSQQKTIISGLLTLAVTAARLAGYLAEDELRDTAEVFRHVEEELARGSAPLQVAFSEVLGPRNNIPPPGNAVVSDHDAASAGPTEIPPAPHDSYMAPFETQTESDMLSPERMIELVAGHVHDRLLDTIIEPLTSALQQPLLRMLYGPLLDSLSDRLRDSLGQDPVLLDSLLAALRGPLSTHVLAVLSDQHSPSLATSVEDRQASSAHPLPPRPAQISTHTPSLALDPVATSLSGFKRRSTTPGNLQRKK</sequence>
<comment type="caution">
    <text evidence="2">The sequence shown here is derived from an EMBL/GenBank/DDBJ whole genome shotgun (WGS) entry which is preliminary data.</text>
</comment>
<evidence type="ECO:0000313" key="3">
    <source>
        <dbReference type="Proteomes" id="UP000230002"/>
    </source>
</evidence>
<protein>
    <submittedName>
        <fullName evidence="2">Uncharacterized protein</fullName>
    </submittedName>
</protein>
<dbReference type="Proteomes" id="UP000230002">
    <property type="component" value="Unassembled WGS sequence"/>
</dbReference>
<organism evidence="2 3">
    <name type="scientific">Ganoderma sinense ZZ0214-1</name>
    <dbReference type="NCBI Taxonomy" id="1077348"/>
    <lineage>
        <taxon>Eukaryota</taxon>
        <taxon>Fungi</taxon>
        <taxon>Dikarya</taxon>
        <taxon>Basidiomycota</taxon>
        <taxon>Agaricomycotina</taxon>
        <taxon>Agaricomycetes</taxon>
        <taxon>Polyporales</taxon>
        <taxon>Polyporaceae</taxon>
        <taxon>Ganoderma</taxon>
    </lineage>
</organism>
<gene>
    <name evidence="2" type="ORF">GSI_12739</name>
</gene>
<dbReference type="AlphaFoldDB" id="A0A2G8RTN0"/>
<keyword evidence="3" id="KW-1185">Reference proteome</keyword>
<name>A0A2G8RTN0_9APHY</name>
<evidence type="ECO:0000256" key="1">
    <source>
        <dbReference type="SAM" id="MobiDB-lite"/>
    </source>
</evidence>
<reference evidence="2 3" key="1">
    <citation type="journal article" date="2015" name="Sci. Rep.">
        <title>Chromosome-level genome map provides insights into diverse defense mechanisms in the medicinal fungus Ganoderma sinense.</title>
        <authorList>
            <person name="Zhu Y."/>
            <person name="Xu J."/>
            <person name="Sun C."/>
            <person name="Zhou S."/>
            <person name="Xu H."/>
            <person name="Nelson D.R."/>
            <person name="Qian J."/>
            <person name="Song J."/>
            <person name="Luo H."/>
            <person name="Xiang L."/>
            <person name="Li Y."/>
            <person name="Xu Z."/>
            <person name="Ji A."/>
            <person name="Wang L."/>
            <person name="Lu S."/>
            <person name="Hayward A."/>
            <person name="Sun W."/>
            <person name="Li X."/>
            <person name="Schwartz D.C."/>
            <person name="Wang Y."/>
            <person name="Chen S."/>
        </authorList>
    </citation>
    <scope>NUCLEOTIDE SEQUENCE [LARGE SCALE GENOMIC DNA]</scope>
    <source>
        <strain evidence="2 3">ZZ0214-1</strain>
    </source>
</reference>
<feature type="region of interest" description="Disordered" evidence="1">
    <location>
        <begin position="218"/>
        <end position="273"/>
    </location>
</feature>